<gene>
    <name evidence="2" type="ORF">OUZ56_009843</name>
</gene>
<evidence type="ECO:0000256" key="1">
    <source>
        <dbReference type="SAM" id="MobiDB-lite"/>
    </source>
</evidence>
<evidence type="ECO:0000313" key="2">
    <source>
        <dbReference type="EMBL" id="KAK4024421.1"/>
    </source>
</evidence>
<feature type="region of interest" description="Disordered" evidence="1">
    <location>
        <begin position="123"/>
        <end position="148"/>
    </location>
</feature>
<proteinExistence type="predicted"/>
<feature type="compositionally biased region" description="Low complexity" evidence="1">
    <location>
        <begin position="133"/>
        <end position="144"/>
    </location>
</feature>
<organism evidence="2 3">
    <name type="scientific">Daphnia magna</name>
    <dbReference type="NCBI Taxonomy" id="35525"/>
    <lineage>
        <taxon>Eukaryota</taxon>
        <taxon>Metazoa</taxon>
        <taxon>Ecdysozoa</taxon>
        <taxon>Arthropoda</taxon>
        <taxon>Crustacea</taxon>
        <taxon>Branchiopoda</taxon>
        <taxon>Diplostraca</taxon>
        <taxon>Cladocera</taxon>
        <taxon>Anomopoda</taxon>
        <taxon>Daphniidae</taxon>
        <taxon>Daphnia</taxon>
    </lineage>
</organism>
<keyword evidence="3" id="KW-1185">Reference proteome</keyword>
<protein>
    <submittedName>
        <fullName evidence="2">Uncharacterized protein</fullName>
    </submittedName>
</protein>
<accession>A0ABR0AH33</accession>
<dbReference type="EMBL" id="JAOYFB010000037">
    <property type="protein sequence ID" value="KAK4024421.1"/>
    <property type="molecule type" value="Genomic_DNA"/>
</dbReference>
<reference evidence="2 3" key="1">
    <citation type="journal article" date="2023" name="Nucleic Acids Res.">
        <title>The hologenome of Daphnia magna reveals possible DNA methylation and microbiome-mediated evolution of the host genome.</title>
        <authorList>
            <person name="Chaturvedi A."/>
            <person name="Li X."/>
            <person name="Dhandapani V."/>
            <person name="Marshall H."/>
            <person name="Kissane S."/>
            <person name="Cuenca-Cambronero M."/>
            <person name="Asole G."/>
            <person name="Calvet F."/>
            <person name="Ruiz-Romero M."/>
            <person name="Marangio P."/>
            <person name="Guigo R."/>
            <person name="Rago D."/>
            <person name="Mirbahai L."/>
            <person name="Eastwood N."/>
            <person name="Colbourne J.K."/>
            <person name="Zhou J."/>
            <person name="Mallon E."/>
            <person name="Orsini L."/>
        </authorList>
    </citation>
    <scope>NUCLEOTIDE SEQUENCE [LARGE SCALE GENOMIC DNA]</scope>
    <source>
        <strain evidence="2">LRV0_1</strain>
    </source>
</reference>
<name>A0ABR0AH33_9CRUS</name>
<comment type="caution">
    <text evidence="2">The sequence shown here is derived from an EMBL/GenBank/DDBJ whole genome shotgun (WGS) entry which is preliminary data.</text>
</comment>
<dbReference type="Proteomes" id="UP001234178">
    <property type="component" value="Unassembled WGS sequence"/>
</dbReference>
<sequence length="205" mass="22410">MAWPAIAIVVGVCPFPNRKRRGSVAAATNKVVKAAGKNNSTTLVPGFIPQISKPVHALSQLIQGETALVYSFMWCINSESGEWIGDNPQQHRENLINKSTSLRSTNSRTSSCSIIVLINPRPGNEMENGLGPSTNNTRRTSSTSLPVSDQRRTFFSEAELNRIVARTKHTTERFNGADLMSNGSVDNSHNPLHSELGYIIKVILP</sequence>
<evidence type="ECO:0000313" key="3">
    <source>
        <dbReference type="Proteomes" id="UP001234178"/>
    </source>
</evidence>